<dbReference type="EMBL" id="JAERTX010000001">
    <property type="protein sequence ID" value="MBM9458609.1"/>
    <property type="molecule type" value="Genomic_DNA"/>
</dbReference>
<dbReference type="RefSeq" id="WP_205289896.1">
    <property type="nucleotide sequence ID" value="NZ_CP074406.1"/>
</dbReference>
<keyword evidence="3" id="KW-1185">Reference proteome</keyword>
<dbReference type="Proteomes" id="UP000663791">
    <property type="component" value="Unassembled WGS sequence"/>
</dbReference>
<evidence type="ECO:0000313" key="2">
    <source>
        <dbReference type="EMBL" id="MBM9458609.1"/>
    </source>
</evidence>
<evidence type="ECO:0008006" key="4">
    <source>
        <dbReference type="Google" id="ProtNLM"/>
    </source>
</evidence>
<protein>
    <recommendedName>
        <fullName evidence="4">DUF559 domain-containing protein</fullName>
    </recommendedName>
</protein>
<accession>A0A938Y3I9</accession>
<reference evidence="2" key="1">
    <citation type="submission" date="2021-01" db="EMBL/GenBank/DDBJ databases">
        <title>Novel species in genus Nocardioides.</title>
        <authorList>
            <person name="Zhang G."/>
        </authorList>
    </citation>
    <scope>NUCLEOTIDE SEQUENCE</scope>
    <source>
        <strain evidence="2">Zg-536</strain>
    </source>
</reference>
<dbReference type="AlphaFoldDB" id="A0A938Y3I9"/>
<proteinExistence type="predicted"/>
<organism evidence="2 3">
    <name type="scientific">Nocardioides faecalis</name>
    <dbReference type="NCBI Taxonomy" id="2803858"/>
    <lineage>
        <taxon>Bacteria</taxon>
        <taxon>Bacillati</taxon>
        <taxon>Actinomycetota</taxon>
        <taxon>Actinomycetes</taxon>
        <taxon>Propionibacteriales</taxon>
        <taxon>Nocardioidaceae</taxon>
        <taxon>Nocardioides</taxon>
    </lineage>
</organism>
<name>A0A938Y3I9_9ACTN</name>
<feature type="region of interest" description="Disordered" evidence="1">
    <location>
        <begin position="1"/>
        <end position="36"/>
    </location>
</feature>
<comment type="caution">
    <text evidence="2">The sequence shown here is derived from an EMBL/GenBank/DDBJ whole genome shotgun (WGS) entry which is preliminary data.</text>
</comment>
<evidence type="ECO:0000256" key="1">
    <source>
        <dbReference type="SAM" id="MobiDB-lite"/>
    </source>
</evidence>
<sequence length="339" mass="37166">MDDMRPGLVRPVRLDSSGRTGPTRGQARNASRWRRSSHGHYVPADVDATLPEQRIVEAAAALPDRCAITGWAALRWLGGSWFTGVGADGRPLPVTLLISTHDVRPQPGIEVCGEGAGRHDILRVHGLAVTSPAWSTAFLMRRAASPLQAVVDLDMTAYSDLVSLDEVAAVIAQQSSWTGVPQARWALARGSENAWSPMEVRARLAWTTHVEDARPEANRPVFDLAGHHLGTPDLLEPTAGIAVEYDGLVHLGREQRRADRTRDEVFAAHGIELVRWLSGDGVDDFLRRLTAAHRGAALRDGPRTWTTVPPPWWTPTTTVAARRQLSASQRARLLRYRTA</sequence>
<evidence type="ECO:0000313" key="3">
    <source>
        <dbReference type="Proteomes" id="UP000663791"/>
    </source>
</evidence>
<gene>
    <name evidence="2" type="ORF">JK386_01705</name>
</gene>